<protein>
    <submittedName>
        <fullName evidence="4">Archaeal transcriptional regulator TrmB</fullName>
    </submittedName>
</protein>
<reference evidence="5" key="1">
    <citation type="submission" date="2015-03" db="EMBL/GenBank/DDBJ databases">
        <authorList>
            <person name="Urmite Genomes"/>
        </authorList>
    </citation>
    <scope>NUCLEOTIDE SEQUENCE [LARGE SCALE GENOMIC DNA]</scope>
    <source>
        <strain evidence="5">Arc-Hr</strain>
    </source>
</reference>
<dbReference type="InterPro" id="IPR051797">
    <property type="entry name" value="TrmB-like"/>
</dbReference>
<comment type="similarity">
    <text evidence="1">Belongs to the transcriptional regulator TrmB family.</text>
</comment>
<dbReference type="InterPro" id="IPR002831">
    <property type="entry name" value="Tscrpt_reg_TrmB_N"/>
</dbReference>
<dbReference type="Gene3D" id="1.10.10.10">
    <property type="entry name" value="Winged helix-like DNA-binding domain superfamily/Winged helix DNA-binding domain"/>
    <property type="match status" value="1"/>
</dbReference>
<gene>
    <name evidence="4" type="ORF">BN996_00098</name>
</gene>
<name>A0A0D6JL72_9EURY</name>
<dbReference type="PANTHER" id="PTHR34293:SF1">
    <property type="entry name" value="HTH-TYPE TRANSCRIPTIONAL REGULATOR TRMBL2"/>
    <property type="match status" value="1"/>
</dbReference>
<keyword evidence="5" id="KW-1185">Reference proteome</keyword>
<evidence type="ECO:0000259" key="2">
    <source>
        <dbReference type="Pfam" id="PF01978"/>
    </source>
</evidence>
<proteinExistence type="inferred from homology"/>
<dbReference type="Pfam" id="PF01978">
    <property type="entry name" value="TrmB"/>
    <property type="match status" value="1"/>
</dbReference>
<evidence type="ECO:0000313" key="4">
    <source>
        <dbReference type="EMBL" id="CQR48651.1"/>
    </source>
</evidence>
<dbReference type="Pfam" id="PF11495">
    <property type="entry name" value="Regulator_TrmB"/>
    <property type="match status" value="1"/>
</dbReference>
<sequence length="365" mass="40655">MDRETLTKALEYADLTSYQADAYLTLLKMGVSPAIEVGRESAVPVSQVYDVLRGLESKGYVETIEREKLYVQPCDPEAAMADLESRGELLHDAAEAVRERYRTPERMDARVGVTKRVDTAVENAQDLIDDAETVVEVAGSFEQLQSLSPALREARDRGVVVRASVYIDRGDEPPAAFDPSGVLSELRVCTIPGPLLVVIDRNRTCFGPNTRSDEDYGVLVYDRILPFVFHWFFLTCLWNLYPTVYLDAEDQFTYVTIEEFIRDIVPLWESGFELGVTVEGVDLADGGETTVEGSVADISFYGDERPPSRLALSDLGAYKNLTLDTGDETAVVGGWGAVLEDMEIRTITLERVDIGETPFTHERRD</sequence>
<dbReference type="SUPFAM" id="SSF159071">
    <property type="entry name" value="TrmB C-terminal domain-like"/>
    <property type="match status" value="1"/>
</dbReference>
<dbReference type="Proteomes" id="UP000198902">
    <property type="component" value="Unassembled WGS sequence"/>
</dbReference>
<dbReference type="OrthoDB" id="96194at2157"/>
<dbReference type="PANTHER" id="PTHR34293">
    <property type="entry name" value="HTH-TYPE TRANSCRIPTIONAL REGULATOR TRMBL2"/>
    <property type="match status" value="1"/>
</dbReference>
<evidence type="ECO:0000313" key="5">
    <source>
        <dbReference type="Proteomes" id="UP000198902"/>
    </source>
</evidence>
<dbReference type="InterPro" id="IPR036388">
    <property type="entry name" value="WH-like_DNA-bd_sf"/>
</dbReference>
<evidence type="ECO:0000259" key="3">
    <source>
        <dbReference type="Pfam" id="PF11495"/>
    </source>
</evidence>
<evidence type="ECO:0000256" key="1">
    <source>
        <dbReference type="ARBA" id="ARBA00007287"/>
    </source>
</evidence>
<feature type="domain" description="Transcription regulator TrmB N-terminal" evidence="2">
    <location>
        <begin position="13"/>
        <end position="77"/>
    </location>
</feature>
<dbReference type="EMBL" id="CSTE01000001">
    <property type="protein sequence ID" value="CQR48651.1"/>
    <property type="molecule type" value="Genomic_DNA"/>
</dbReference>
<dbReference type="InterPro" id="IPR021586">
    <property type="entry name" value="Tscrpt_reg_TrmB_C"/>
</dbReference>
<dbReference type="SUPFAM" id="SSF46785">
    <property type="entry name" value="Winged helix' DNA-binding domain"/>
    <property type="match status" value="1"/>
</dbReference>
<dbReference type="RefSeq" id="WP_089776717.1">
    <property type="nucleotide sequence ID" value="NZ_CABLRR010000001.1"/>
</dbReference>
<accession>A0A0D6JL72</accession>
<dbReference type="InterPro" id="IPR036390">
    <property type="entry name" value="WH_DNA-bd_sf"/>
</dbReference>
<dbReference type="CDD" id="cd09124">
    <property type="entry name" value="PLDc_like_TrmB_middle"/>
    <property type="match status" value="1"/>
</dbReference>
<organism evidence="4 5">
    <name type="scientific">Haloferax massiliensis</name>
    <dbReference type="NCBI Taxonomy" id="1476858"/>
    <lineage>
        <taxon>Archaea</taxon>
        <taxon>Methanobacteriati</taxon>
        <taxon>Methanobacteriota</taxon>
        <taxon>Stenosarchaea group</taxon>
        <taxon>Halobacteria</taxon>
        <taxon>Halobacteriales</taxon>
        <taxon>Haloferacaceae</taxon>
        <taxon>Haloferax</taxon>
    </lineage>
</organism>
<dbReference type="AlphaFoldDB" id="A0A0D6JL72"/>
<feature type="domain" description="Transcription regulator TrmB C-terminal" evidence="3">
    <location>
        <begin position="111"/>
        <end position="351"/>
    </location>
</feature>